<keyword evidence="3" id="KW-1185">Reference proteome</keyword>
<feature type="signal peptide" evidence="1">
    <location>
        <begin position="1"/>
        <end position="26"/>
    </location>
</feature>
<dbReference type="Proteomes" id="UP000747542">
    <property type="component" value="Unassembled WGS sequence"/>
</dbReference>
<evidence type="ECO:0000313" key="2">
    <source>
        <dbReference type="EMBL" id="KAG7159987.1"/>
    </source>
</evidence>
<dbReference type="AlphaFoldDB" id="A0A8J5JKL1"/>
<evidence type="ECO:0000313" key="3">
    <source>
        <dbReference type="Proteomes" id="UP000747542"/>
    </source>
</evidence>
<feature type="non-terminal residue" evidence="2">
    <location>
        <position position="86"/>
    </location>
</feature>
<proteinExistence type="predicted"/>
<reference evidence="2" key="1">
    <citation type="journal article" date="2021" name="Sci. Adv.">
        <title>The American lobster genome reveals insights on longevity, neural, and immune adaptations.</title>
        <authorList>
            <person name="Polinski J.M."/>
            <person name="Zimin A.V."/>
            <person name="Clark K.F."/>
            <person name="Kohn A.B."/>
            <person name="Sadowski N."/>
            <person name="Timp W."/>
            <person name="Ptitsyn A."/>
            <person name="Khanna P."/>
            <person name="Romanova D.Y."/>
            <person name="Williams P."/>
            <person name="Greenwood S.J."/>
            <person name="Moroz L.L."/>
            <person name="Walt D.R."/>
            <person name="Bodnar A.G."/>
        </authorList>
    </citation>
    <scope>NUCLEOTIDE SEQUENCE</scope>
    <source>
        <strain evidence="2">GMGI-L3</strain>
    </source>
</reference>
<comment type="caution">
    <text evidence="2">The sequence shown here is derived from an EMBL/GenBank/DDBJ whole genome shotgun (WGS) entry which is preliminary data.</text>
</comment>
<keyword evidence="1" id="KW-0732">Signal</keyword>
<feature type="chain" id="PRO_5035219190" evidence="1">
    <location>
        <begin position="27"/>
        <end position="86"/>
    </location>
</feature>
<gene>
    <name evidence="2" type="ORF">Hamer_G017430</name>
</gene>
<dbReference type="EMBL" id="JAHLQT010031743">
    <property type="protein sequence ID" value="KAG7159987.1"/>
    <property type="molecule type" value="Genomic_DNA"/>
</dbReference>
<evidence type="ECO:0000256" key="1">
    <source>
        <dbReference type="SAM" id="SignalP"/>
    </source>
</evidence>
<accession>A0A8J5JKL1</accession>
<protein>
    <submittedName>
        <fullName evidence="2">Uncharacterized protein</fullName>
    </submittedName>
</protein>
<sequence>FWIRKAWGWRRRRRWWWRRWRRRWWRWPLQWRLRWSPPLSLTLPQRTSSATVIPLTVEIIFPTSLQPVLRCWCQLDLAVMENLSCS</sequence>
<name>A0A8J5JKL1_HOMAM</name>
<organism evidence="2 3">
    <name type="scientific">Homarus americanus</name>
    <name type="common">American lobster</name>
    <dbReference type="NCBI Taxonomy" id="6706"/>
    <lineage>
        <taxon>Eukaryota</taxon>
        <taxon>Metazoa</taxon>
        <taxon>Ecdysozoa</taxon>
        <taxon>Arthropoda</taxon>
        <taxon>Crustacea</taxon>
        <taxon>Multicrustacea</taxon>
        <taxon>Malacostraca</taxon>
        <taxon>Eumalacostraca</taxon>
        <taxon>Eucarida</taxon>
        <taxon>Decapoda</taxon>
        <taxon>Pleocyemata</taxon>
        <taxon>Astacidea</taxon>
        <taxon>Nephropoidea</taxon>
        <taxon>Nephropidae</taxon>
        <taxon>Homarus</taxon>
    </lineage>
</organism>
<feature type="non-terminal residue" evidence="2">
    <location>
        <position position="1"/>
    </location>
</feature>